<protein>
    <submittedName>
        <fullName evidence="1">Uncharacterized protein</fullName>
    </submittedName>
</protein>
<proteinExistence type="predicted"/>
<dbReference type="EMBL" id="LUFC02000404">
    <property type="protein sequence ID" value="KAF4497788.1"/>
    <property type="molecule type" value="Genomic_DNA"/>
</dbReference>
<name>A0A9P5BAS1_9HYPO</name>
<dbReference type="OrthoDB" id="4967551at2759"/>
<comment type="caution">
    <text evidence="1">The sequence shown here is derived from an EMBL/GenBank/DDBJ whole genome shotgun (WGS) entry which is preliminary data.</text>
</comment>
<dbReference type="AlphaFoldDB" id="A0A9P5BAS1"/>
<reference evidence="1" key="1">
    <citation type="submission" date="2020-01" db="EMBL/GenBank/DDBJ databases">
        <title>Identification and distribution of gene clusters putatively required for synthesis of sphingolipid metabolism inhibitors in phylogenetically diverse species of the filamentous fungus Fusarium.</title>
        <authorList>
            <person name="Kim H.-S."/>
            <person name="Busman M."/>
            <person name="Brown D.W."/>
            <person name="Divon H."/>
            <person name="Uhlig S."/>
            <person name="Proctor R.H."/>
        </authorList>
    </citation>
    <scope>NUCLEOTIDE SEQUENCE</scope>
    <source>
        <strain evidence="1">NRRL 31653</strain>
    </source>
</reference>
<dbReference type="Proteomes" id="UP000737391">
    <property type="component" value="Unassembled WGS sequence"/>
</dbReference>
<evidence type="ECO:0000313" key="2">
    <source>
        <dbReference type="Proteomes" id="UP000737391"/>
    </source>
</evidence>
<organism evidence="1 2">
    <name type="scientific">Fusarium agapanthi</name>
    <dbReference type="NCBI Taxonomy" id="1803897"/>
    <lineage>
        <taxon>Eukaryota</taxon>
        <taxon>Fungi</taxon>
        <taxon>Dikarya</taxon>
        <taxon>Ascomycota</taxon>
        <taxon>Pezizomycotina</taxon>
        <taxon>Sordariomycetes</taxon>
        <taxon>Hypocreomycetidae</taxon>
        <taxon>Hypocreales</taxon>
        <taxon>Nectriaceae</taxon>
        <taxon>Fusarium</taxon>
        <taxon>Fusarium fujikuroi species complex</taxon>
    </lineage>
</organism>
<gene>
    <name evidence="1" type="ORF">FAGAP_6056</name>
</gene>
<keyword evidence="2" id="KW-1185">Reference proteome</keyword>
<sequence length="83" mass="10104">MRQENKPDPRHKFWECQMIISRHPRETCNTLVDVNQMKCRMCGYEINGVDKVKAVDESLRHIGNLYSYDHAYGEMIWEYFDWF</sequence>
<accession>A0A9P5BAS1</accession>
<evidence type="ECO:0000313" key="1">
    <source>
        <dbReference type="EMBL" id="KAF4497788.1"/>
    </source>
</evidence>